<dbReference type="PROSITE" id="PS00455">
    <property type="entry name" value="AMP_BINDING"/>
    <property type="match status" value="1"/>
</dbReference>
<evidence type="ECO:0000256" key="2">
    <source>
        <dbReference type="ARBA" id="ARBA00022598"/>
    </source>
</evidence>
<feature type="domain" description="AMP-dependent synthetase/ligase" evidence="3">
    <location>
        <begin position="99"/>
        <end position="278"/>
    </location>
</feature>
<keyword evidence="4" id="KW-0808">Transferase</keyword>
<evidence type="ECO:0000259" key="3">
    <source>
        <dbReference type="Pfam" id="PF00501"/>
    </source>
</evidence>
<name>R4YNP7_OLEAN</name>
<dbReference type="PANTHER" id="PTHR43201:SF5">
    <property type="entry name" value="MEDIUM-CHAIN ACYL-COA LIGASE ACSF2, MITOCHONDRIAL"/>
    <property type="match status" value="1"/>
</dbReference>
<dbReference type="GO" id="GO:0031956">
    <property type="term" value="F:medium-chain fatty acid-CoA ligase activity"/>
    <property type="evidence" value="ECO:0007669"/>
    <property type="project" value="TreeGrafter"/>
</dbReference>
<protein>
    <submittedName>
        <fullName evidence="4">Acyl-CoA synthase</fullName>
        <ecNumber evidence="4">2.3.1.86</ecNumber>
    </submittedName>
</protein>
<dbReference type="PATRIC" id="fig|698738.3.peg.2504"/>
<dbReference type="Proteomes" id="UP000032749">
    <property type="component" value="Chromosome"/>
</dbReference>
<dbReference type="InterPro" id="IPR020845">
    <property type="entry name" value="AMP-binding_CS"/>
</dbReference>
<dbReference type="STRING" id="698738.OLEAN_C24210"/>
<dbReference type="EC" id="2.3.1.86" evidence="4"/>
<dbReference type="Gene3D" id="3.30.300.30">
    <property type="match status" value="1"/>
</dbReference>
<keyword evidence="2" id="KW-0436">Ligase</keyword>
<evidence type="ECO:0000313" key="5">
    <source>
        <dbReference type="Proteomes" id="UP000032749"/>
    </source>
</evidence>
<organism evidence="4 5">
    <name type="scientific">Oleispira antarctica RB-8</name>
    <dbReference type="NCBI Taxonomy" id="698738"/>
    <lineage>
        <taxon>Bacteria</taxon>
        <taxon>Pseudomonadati</taxon>
        <taxon>Pseudomonadota</taxon>
        <taxon>Gammaproteobacteria</taxon>
        <taxon>Oceanospirillales</taxon>
        <taxon>Oceanospirillaceae</taxon>
        <taxon>Oleispira</taxon>
    </lineage>
</organism>
<evidence type="ECO:0000313" key="4">
    <source>
        <dbReference type="EMBL" id="CCK76597.1"/>
    </source>
</evidence>
<dbReference type="HOGENOM" id="CLU_670490_0_0_6"/>
<dbReference type="KEGG" id="oai:OLEAN_C24210"/>
<dbReference type="GO" id="GO:0004321">
    <property type="term" value="F:fatty-acyl-CoA synthase activity"/>
    <property type="evidence" value="ECO:0007669"/>
    <property type="project" value="UniProtKB-EC"/>
</dbReference>
<evidence type="ECO:0000256" key="1">
    <source>
        <dbReference type="ARBA" id="ARBA00006432"/>
    </source>
</evidence>
<dbReference type="InterPro" id="IPR042099">
    <property type="entry name" value="ANL_N_sf"/>
</dbReference>
<keyword evidence="5" id="KW-1185">Reference proteome</keyword>
<accession>R4YNP7</accession>
<comment type="similarity">
    <text evidence="1">Belongs to the ATP-dependent AMP-binding enzyme family.</text>
</comment>
<dbReference type="Pfam" id="PF00501">
    <property type="entry name" value="AMP-binding"/>
    <property type="match status" value="1"/>
</dbReference>
<proteinExistence type="inferred from homology"/>
<sequence length="431" mass="48150">MIYLNDEHYDKNYFEQCYQKFNQHDVLGNCQGKRITACISDAAVWIALCLYARDHGISVFPLPVGTPEEALRRRAKLSGSHYQVMADSMEELLTNIEKISDHEDDAEPVLVQMSSGTTGEPKCINRTWVSIDIELQNYIEHFTDLTEMTAVVACPVNHSYGLICGILASIKRGSEPVIITNFNPKYIIKKVRETTSPILYSSPALITTITMMVKADQPIHAIMTSGTLMQATWLEQAANKCEKLYQQYGCSEVGCISLGGDIKSIHDQGMVLPHLTVKSGSSAEEPQEIVVTTEASTKNISTKDINTKEMGITVSTRDLGYLDANNRLHFISRIDEMINVSGLNVYPAEVEKVVMDMPNITDAVVFKKSHAFGNDQVCLQFIAEQEIANEDIRSWCSKYLNKYQVPLQIDQVEKIDRLPNGKVSRKALALA</sequence>
<gene>
    <name evidence="4" type="ORF">OLEAN_C24210</name>
</gene>
<keyword evidence="4" id="KW-0012">Acyltransferase</keyword>
<dbReference type="InterPro" id="IPR045851">
    <property type="entry name" value="AMP-bd_C_sf"/>
</dbReference>
<dbReference type="PANTHER" id="PTHR43201">
    <property type="entry name" value="ACYL-COA SYNTHETASE"/>
    <property type="match status" value="1"/>
</dbReference>
<dbReference type="AlphaFoldDB" id="R4YNP7"/>
<reference evidence="4 5" key="1">
    <citation type="journal article" date="2013" name="Nat. Commun.">
        <title>Genome sequence and functional genomic analysis of the oil-degrading bacterium Oleispira antarctica.</title>
        <authorList>
            <person name="Kube M."/>
            <person name="Chernikova T.N."/>
            <person name="Al-Ramahi Y."/>
            <person name="Beloqui A."/>
            <person name="Lopez-Cortez N."/>
            <person name="Guazzaroni M.E."/>
            <person name="Heipieper H.J."/>
            <person name="Klages S."/>
            <person name="Kotsyurbenko O.R."/>
            <person name="Langer I."/>
            <person name="Nechitaylo T.Y."/>
            <person name="Lunsdorf H."/>
            <person name="Fernandez M."/>
            <person name="Juarez S."/>
            <person name="Ciordia S."/>
            <person name="Singer A."/>
            <person name="Kagan O."/>
            <person name="Egorova O."/>
            <person name="Petit P.A."/>
            <person name="Stogios P."/>
            <person name="Kim Y."/>
            <person name="Tchigvintsev A."/>
            <person name="Flick R."/>
            <person name="Denaro R."/>
            <person name="Genovese M."/>
            <person name="Albar J.P."/>
            <person name="Reva O.N."/>
            <person name="Martinez-Gomariz M."/>
            <person name="Tran H."/>
            <person name="Ferrer M."/>
            <person name="Savchenko A."/>
            <person name="Yakunin A.F."/>
            <person name="Yakimov M.M."/>
            <person name="Golyshina O.V."/>
            <person name="Reinhardt R."/>
            <person name="Golyshin P.N."/>
        </authorList>
    </citation>
    <scope>NUCLEOTIDE SEQUENCE [LARGE SCALE GENOMIC DNA]</scope>
</reference>
<dbReference type="InterPro" id="IPR000873">
    <property type="entry name" value="AMP-dep_synth/lig_dom"/>
</dbReference>
<dbReference type="EMBL" id="FO203512">
    <property type="protein sequence ID" value="CCK76597.1"/>
    <property type="molecule type" value="Genomic_DNA"/>
</dbReference>
<dbReference type="OrthoDB" id="9803968at2"/>
<dbReference type="Gene3D" id="3.40.50.12780">
    <property type="entry name" value="N-terminal domain of ligase-like"/>
    <property type="match status" value="1"/>
</dbReference>
<dbReference type="SUPFAM" id="SSF56801">
    <property type="entry name" value="Acetyl-CoA synthetase-like"/>
    <property type="match status" value="1"/>
</dbReference>
<dbReference type="GO" id="GO:0006631">
    <property type="term" value="P:fatty acid metabolic process"/>
    <property type="evidence" value="ECO:0007669"/>
    <property type="project" value="TreeGrafter"/>
</dbReference>